<dbReference type="SUPFAM" id="SSF53335">
    <property type="entry name" value="S-adenosyl-L-methionine-dependent methyltransferases"/>
    <property type="match status" value="1"/>
</dbReference>
<dbReference type="InterPro" id="IPR029063">
    <property type="entry name" value="SAM-dependent_MTases_sf"/>
</dbReference>
<reference evidence="2 3" key="1">
    <citation type="journal article" date="2016" name="Nat. Commun.">
        <title>Thousands of microbial genomes shed light on interconnected biogeochemical processes in an aquifer system.</title>
        <authorList>
            <person name="Anantharaman K."/>
            <person name="Brown C.T."/>
            <person name="Hug L.A."/>
            <person name="Sharon I."/>
            <person name="Castelle C.J."/>
            <person name="Probst A.J."/>
            <person name="Thomas B.C."/>
            <person name="Singh A."/>
            <person name="Wilkins M.J."/>
            <person name="Karaoz U."/>
            <person name="Brodie E.L."/>
            <person name="Williams K.H."/>
            <person name="Hubbard S.S."/>
            <person name="Banfield J.F."/>
        </authorList>
    </citation>
    <scope>NUCLEOTIDE SEQUENCE [LARGE SCALE GENOMIC DNA]</scope>
</reference>
<dbReference type="CDD" id="cd04179">
    <property type="entry name" value="DPM_DPG-synthase_like"/>
    <property type="match status" value="1"/>
</dbReference>
<dbReference type="Proteomes" id="UP000176705">
    <property type="component" value="Unassembled WGS sequence"/>
</dbReference>
<proteinExistence type="predicted"/>
<accession>A0A1G2LDA1</accession>
<dbReference type="InterPro" id="IPR029044">
    <property type="entry name" value="Nucleotide-diphossugar_trans"/>
</dbReference>
<organism evidence="2 3">
    <name type="scientific">Candidatus Sungbacteria bacterium RIFCSPLOWO2_01_FULL_59_16</name>
    <dbReference type="NCBI Taxonomy" id="1802280"/>
    <lineage>
        <taxon>Bacteria</taxon>
        <taxon>Candidatus Sungiibacteriota</taxon>
    </lineage>
</organism>
<evidence type="ECO:0000259" key="1">
    <source>
        <dbReference type="Pfam" id="PF00535"/>
    </source>
</evidence>
<evidence type="ECO:0000313" key="2">
    <source>
        <dbReference type="EMBL" id="OHA09514.1"/>
    </source>
</evidence>
<feature type="domain" description="Glycosyltransferase 2-like" evidence="1">
    <location>
        <begin position="12"/>
        <end position="169"/>
    </location>
</feature>
<dbReference type="Pfam" id="PF13489">
    <property type="entry name" value="Methyltransf_23"/>
    <property type="match status" value="1"/>
</dbReference>
<dbReference type="Pfam" id="PF00535">
    <property type="entry name" value="Glycos_transf_2"/>
    <property type="match status" value="1"/>
</dbReference>
<dbReference type="STRING" id="1802280.A3B37_00820"/>
<dbReference type="InterPro" id="IPR050256">
    <property type="entry name" value="Glycosyltransferase_2"/>
</dbReference>
<dbReference type="Gene3D" id="3.40.50.150">
    <property type="entry name" value="Vaccinia Virus protein VP39"/>
    <property type="match status" value="1"/>
</dbReference>
<sequence>MSRAVPSKKIIVVLPAYHAVRTLARTYEAIPKDWVDEVILVDDASSDDTAALAHSLGIKTFVHPHNRGYGGNQKTCYREAMAAGADIAVMVHPDFQYDPAFIPGLIRPIAEGKADAVFGSRMLIPGGARAGGMPWWKFLANIALTAIANAVLGLRLSEYHSGFRAYSRLTLERLAFELNSDKFVFDTEIIVQMRLAGLRIREIPITTQYFPEASSVGFWRSVGYGVSIFFVLAKYLGHRLGIFRPAAFIPLIPQAGRCPACGAHRARLLHPVRAPREGRDPAYRITESSGGHGNILGCAACGIAYVSRSEATWTAAAYAAQPLDEEYVREEAGRRLASRRILRRLAALIGPHQGRKLLDFGAGAGFFADEARKAGWIASGLEIGEAWVRYAAKRFGAEAAAQGGLKEMAEIPDESFDVITAWDVIEHLEDPAAFVRLSSRKLKPGGVFALSTPRLDSFAHRLFGGRWHAILPAHLTYFTRQSIRSVLAEAGLRVVSERSHSRFFSLAYLLRRLGIQRSPNLLRRVIVPVNFFDELEVYARQEAAKEAPGHGGR</sequence>
<evidence type="ECO:0000313" key="3">
    <source>
        <dbReference type="Proteomes" id="UP000176705"/>
    </source>
</evidence>
<dbReference type="PANTHER" id="PTHR48090">
    <property type="entry name" value="UNDECAPRENYL-PHOSPHATE 4-DEOXY-4-FORMAMIDO-L-ARABINOSE TRANSFERASE-RELATED"/>
    <property type="match status" value="1"/>
</dbReference>
<dbReference type="SUPFAM" id="SSF53448">
    <property type="entry name" value="Nucleotide-diphospho-sugar transferases"/>
    <property type="match status" value="1"/>
</dbReference>
<dbReference type="AlphaFoldDB" id="A0A1G2LDA1"/>
<dbReference type="Gene3D" id="3.90.550.10">
    <property type="entry name" value="Spore Coat Polysaccharide Biosynthesis Protein SpsA, Chain A"/>
    <property type="match status" value="1"/>
</dbReference>
<dbReference type="EMBL" id="MHQS01000001">
    <property type="protein sequence ID" value="OHA09514.1"/>
    <property type="molecule type" value="Genomic_DNA"/>
</dbReference>
<name>A0A1G2LDA1_9BACT</name>
<dbReference type="PANTHER" id="PTHR48090:SF7">
    <property type="entry name" value="RFBJ PROTEIN"/>
    <property type="match status" value="1"/>
</dbReference>
<dbReference type="CDD" id="cd02440">
    <property type="entry name" value="AdoMet_MTases"/>
    <property type="match status" value="1"/>
</dbReference>
<gene>
    <name evidence="2" type="ORF">A3B37_00820</name>
</gene>
<protein>
    <recommendedName>
        <fullName evidence="1">Glycosyltransferase 2-like domain-containing protein</fullName>
    </recommendedName>
</protein>
<dbReference type="InterPro" id="IPR001173">
    <property type="entry name" value="Glyco_trans_2-like"/>
</dbReference>
<comment type="caution">
    <text evidence="2">The sequence shown here is derived from an EMBL/GenBank/DDBJ whole genome shotgun (WGS) entry which is preliminary data.</text>
</comment>